<feature type="domain" description="TIR" evidence="6">
    <location>
        <begin position="57"/>
        <end position="204"/>
    </location>
</feature>
<reference evidence="7" key="2">
    <citation type="submission" date="2025-09" db="UniProtKB">
        <authorList>
            <consortium name="Ensembl"/>
        </authorList>
    </citation>
    <scope>IDENTIFICATION</scope>
</reference>
<keyword evidence="8" id="KW-1185">Reference proteome</keyword>
<dbReference type="PANTHER" id="PTHR24365">
    <property type="entry name" value="TOLL-LIKE RECEPTOR"/>
    <property type="match status" value="1"/>
</dbReference>
<evidence type="ECO:0000313" key="8">
    <source>
        <dbReference type="Proteomes" id="UP000472270"/>
    </source>
</evidence>
<comment type="subcellular location">
    <subcellularLocation>
        <location evidence="1">Membrane</location>
    </subcellularLocation>
</comment>
<keyword evidence="5" id="KW-0472">Membrane</keyword>
<dbReference type="InterPro" id="IPR000157">
    <property type="entry name" value="TIR_dom"/>
</dbReference>
<dbReference type="SMART" id="SM00255">
    <property type="entry name" value="TIR"/>
    <property type="match status" value="1"/>
</dbReference>
<dbReference type="Pfam" id="PF13676">
    <property type="entry name" value="TIR_2"/>
    <property type="match status" value="1"/>
</dbReference>
<dbReference type="GO" id="GO:0002224">
    <property type="term" value="P:toll-like receptor signaling pathway"/>
    <property type="evidence" value="ECO:0007669"/>
    <property type="project" value="TreeGrafter"/>
</dbReference>
<accession>A0A673JDP4</accession>
<dbReference type="PANTHER" id="PTHR24365:SF522">
    <property type="entry name" value="LOW QUALITY PROTEIN: TOLL-LIKE RECEPTOR 13-RELATED"/>
    <property type="match status" value="1"/>
</dbReference>
<name>A0A673JDP4_9TELE</name>
<evidence type="ECO:0000256" key="2">
    <source>
        <dbReference type="ARBA" id="ARBA00022692"/>
    </source>
</evidence>
<organism evidence="7 8">
    <name type="scientific">Sinocyclocheilus rhinocerous</name>
    <dbReference type="NCBI Taxonomy" id="307959"/>
    <lineage>
        <taxon>Eukaryota</taxon>
        <taxon>Metazoa</taxon>
        <taxon>Chordata</taxon>
        <taxon>Craniata</taxon>
        <taxon>Vertebrata</taxon>
        <taxon>Euteleostomi</taxon>
        <taxon>Actinopterygii</taxon>
        <taxon>Neopterygii</taxon>
        <taxon>Teleostei</taxon>
        <taxon>Ostariophysi</taxon>
        <taxon>Cypriniformes</taxon>
        <taxon>Cyprinidae</taxon>
        <taxon>Cyprininae</taxon>
        <taxon>Sinocyclocheilus</taxon>
    </lineage>
</organism>
<protein>
    <recommendedName>
        <fullName evidence="6">TIR domain-containing protein</fullName>
    </recommendedName>
</protein>
<evidence type="ECO:0000256" key="1">
    <source>
        <dbReference type="ARBA" id="ARBA00004370"/>
    </source>
</evidence>
<dbReference type="AlphaFoldDB" id="A0A673JDP4"/>
<dbReference type="PROSITE" id="PS50104">
    <property type="entry name" value="TIR"/>
    <property type="match status" value="1"/>
</dbReference>
<dbReference type="GO" id="GO:0006954">
    <property type="term" value="P:inflammatory response"/>
    <property type="evidence" value="ECO:0007669"/>
    <property type="project" value="TreeGrafter"/>
</dbReference>
<keyword evidence="4" id="KW-1133">Transmembrane helix</keyword>
<evidence type="ECO:0000256" key="5">
    <source>
        <dbReference type="ARBA" id="ARBA00023136"/>
    </source>
</evidence>
<dbReference type="Proteomes" id="UP000472270">
    <property type="component" value="Unassembled WGS sequence"/>
</dbReference>
<dbReference type="Ensembl" id="ENSSRHT00000049529.1">
    <property type="protein sequence ID" value="ENSSRHP00000048179.1"/>
    <property type="gene ID" value="ENSSRHG00000024258.1"/>
</dbReference>
<proteinExistence type="predicted"/>
<evidence type="ECO:0000259" key="6">
    <source>
        <dbReference type="PROSITE" id="PS50104"/>
    </source>
</evidence>
<dbReference type="SUPFAM" id="SSF52200">
    <property type="entry name" value="Toll/Interleukin receptor TIR domain"/>
    <property type="match status" value="1"/>
</dbReference>
<reference evidence="7" key="1">
    <citation type="submission" date="2025-08" db="UniProtKB">
        <authorList>
            <consortium name="Ensembl"/>
        </authorList>
    </citation>
    <scope>IDENTIFICATION</scope>
</reference>
<dbReference type="InterPro" id="IPR035897">
    <property type="entry name" value="Toll_tir_struct_dom_sf"/>
</dbReference>
<keyword evidence="2" id="KW-0812">Transmembrane</keyword>
<evidence type="ECO:0000313" key="7">
    <source>
        <dbReference type="Ensembl" id="ENSSRHP00000048179.1"/>
    </source>
</evidence>
<evidence type="ECO:0000256" key="4">
    <source>
        <dbReference type="ARBA" id="ARBA00022989"/>
    </source>
</evidence>
<evidence type="ECO:0000256" key="3">
    <source>
        <dbReference type="ARBA" id="ARBA00022729"/>
    </source>
</evidence>
<dbReference type="GO" id="GO:0005886">
    <property type="term" value="C:plasma membrane"/>
    <property type="evidence" value="ECO:0007669"/>
    <property type="project" value="TreeGrafter"/>
</dbReference>
<dbReference type="GO" id="GO:0038023">
    <property type="term" value="F:signaling receptor activity"/>
    <property type="evidence" value="ECO:0007669"/>
    <property type="project" value="TreeGrafter"/>
</dbReference>
<sequence>QKLAETSLLVCFFSSSSSSVLIPSKPYSCTHFVVCIASKFSNSTQTRSHIEGADGEMQYDAFLSFCRQDEAWVLGEMDPRLEEQGNPRLMSVLCLHNRDFEMSIGYVIHQDVSIYSSQCTVCLISRRYLRSDWCSLEIRVATHRQLEDQKHRLILIFLEHISPFELSAFHRLARLVRSRTYLDWPEDEARKLLSNSNNDDDDDV</sequence>
<keyword evidence="3" id="KW-0732">Signal</keyword>
<dbReference type="Gene3D" id="3.40.50.10140">
    <property type="entry name" value="Toll/interleukin-1 receptor homology (TIR) domain"/>
    <property type="match status" value="1"/>
</dbReference>